<keyword evidence="1" id="KW-0472">Membrane</keyword>
<dbReference type="Proteomes" id="UP001165085">
    <property type="component" value="Unassembled WGS sequence"/>
</dbReference>
<dbReference type="InterPro" id="IPR029063">
    <property type="entry name" value="SAM-dependent_MTases_sf"/>
</dbReference>
<comment type="caution">
    <text evidence="3">The sequence shown here is derived from an EMBL/GenBank/DDBJ whole genome shotgun (WGS) entry which is preliminary data.</text>
</comment>
<dbReference type="GO" id="GO:0008757">
    <property type="term" value="F:S-adenosylmethionine-dependent methyltransferase activity"/>
    <property type="evidence" value="ECO:0007669"/>
    <property type="project" value="InterPro"/>
</dbReference>
<dbReference type="AlphaFoldDB" id="A0A9W7A148"/>
<proteinExistence type="predicted"/>
<dbReference type="Gene3D" id="3.40.50.150">
    <property type="entry name" value="Vaccinia Virus protein VP39"/>
    <property type="match status" value="1"/>
</dbReference>
<keyword evidence="4" id="KW-1185">Reference proteome</keyword>
<keyword evidence="1" id="KW-0812">Transmembrane</keyword>
<reference evidence="4" key="1">
    <citation type="journal article" date="2023" name="Commun. Biol.">
        <title>Genome analysis of Parmales, the sister group of diatoms, reveals the evolutionary specialization of diatoms from phago-mixotrophs to photoautotrophs.</title>
        <authorList>
            <person name="Ban H."/>
            <person name="Sato S."/>
            <person name="Yoshikawa S."/>
            <person name="Yamada K."/>
            <person name="Nakamura Y."/>
            <person name="Ichinomiya M."/>
            <person name="Sato N."/>
            <person name="Blanc-Mathieu R."/>
            <person name="Endo H."/>
            <person name="Kuwata A."/>
            <person name="Ogata H."/>
        </authorList>
    </citation>
    <scope>NUCLEOTIDE SEQUENCE [LARGE SCALE GENOMIC DNA]</scope>
    <source>
        <strain evidence="4">NIES 3701</strain>
    </source>
</reference>
<dbReference type="PANTHER" id="PTHR45036:SF1">
    <property type="entry name" value="METHYLTRANSFERASE LIKE 7A"/>
    <property type="match status" value="1"/>
</dbReference>
<keyword evidence="1" id="KW-1133">Transmembrane helix</keyword>
<sequence>MVCSCCAAAMPQVALSLFLTAAAVNFTFRAVLPNSGLNRSLLRVISVLTSTVLVALGVLLSILHYSAPLRGLFFVNLCTVLSKPGPLDAFRCPLVASASGNVLEVGPGAGANFRCFVNTTTHIDSYTTVEPNKDFTSVLLSEAASQNLSFEITPTWLRGEEINVPDASMDAVIGTHVLCSVDDPQQVLLNIDKSLKVGGFYYSMEHVSASPQDRPVLSLSQDLLSPFFKIIANGCTFRDAEAEIFSALGDRYEIEINRFDAPMPLAAFKPHVSIVAKKLKESCLT</sequence>
<evidence type="ECO:0000259" key="2">
    <source>
        <dbReference type="Pfam" id="PF08241"/>
    </source>
</evidence>
<dbReference type="PANTHER" id="PTHR45036">
    <property type="entry name" value="METHYLTRANSFERASE LIKE 7B"/>
    <property type="match status" value="1"/>
</dbReference>
<dbReference type="Pfam" id="PF08241">
    <property type="entry name" value="Methyltransf_11"/>
    <property type="match status" value="1"/>
</dbReference>
<dbReference type="InterPro" id="IPR013216">
    <property type="entry name" value="Methyltransf_11"/>
</dbReference>
<evidence type="ECO:0000313" key="3">
    <source>
        <dbReference type="EMBL" id="GMH62146.1"/>
    </source>
</evidence>
<gene>
    <name evidence="3" type="ORF">TrST_g14189</name>
</gene>
<feature type="transmembrane region" description="Helical" evidence="1">
    <location>
        <begin position="40"/>
        <end position="63"/>
    </location>
</feature>
<evidence type="ECO:0000313" key="4">
    <source>
        <dbReference type="Proteomes" id="UP001165085"/>
    </source>
</evidence>
<dbReference type="InterPro" id="IPR052356">
    <property type="entry name" value="Thiol_S-MT"/>
</dbReference>
<dbReference type="EMBL" id="BRXY01000075">
    <property type="protein sequence ID" value="GMH62146.1"/>
    <property type="molecule type" value="Genomic_DNA"/>
</dbReference>
<evidence type="ECO:0000256" key="1">
    <source>
        <dbReference type="SAM" id="Phobius"/>
    </source>
</evidence>
<organism evidence="3 4">
    <name type="scientific">Triparma strigata</name>
    <dbReference type="NCBI Taxonomy" id="1606541"/>
    <lineage>
        <taxon>Eukaryota</taxon>
        <taxon>Sar</taxon>
        <taxon>Stramenopiles</taxon>
        <taxon>Ochrophyta</taxon>
        <taxon>Bolidophyceae</taxon>
        <taxon>Parmales</taxon>
        <taxon>Triparmaceae</taxon>
        <taxon>Triparma</taxon>
    </lineage>
</organism>
<dbReference type="SUPFAM" id="SSF53335">
    <property type="entry name" value="S-adenosyl-L-methionine-dependent methyltransferases"/>
    <property type="match status" value="1"/>
</dbReference>
<accession>A0A9W7A148</accession>
<name>A0A9W7A148_9STRA</name>
<protein>
    <recommendedName>
        <fullName evidence="2">Methyltransferase type 11 domain-containing protein</fullName>
    </recommendedName>
</protein>
<dbReference type="OrthoDB" id="416496at2759"/>
<feature type="domain" description="Methyltransferase type 11" evidence="2">
    <location>
        <begin position="103"/>
        <end position="202"/>
    </location>
</feature>